<accession>A0ACC3BK25</accession>
<dbReference type="Proteomes" id="UP000798662">
    <property type="component" value="Chromosome 1"/>
</dbReference>
<proteinExistence type="predicted"/>
<sequence length="67" mass="6960">MTIMGDHPSGYLIVRPCQDAAAAAAGGCDIRGVRGRQPPTARPATHLTSPPPPHSPQPPSIFSFGGW</sequence>
<organism evidence="1 2">
    <name type="scientific">Pyropia yezoensis</name>
    <name type="common">Susabi-nori</name>
    <name type="synonym">Porphyra yezoensis</name>
    <dbReference type="NCBI Taxonomy" id="2788"/>
    <lineage>
        <taxon>Eukaryota</taxon>
        <taxon>Rhodophyta</taxon>
        <taxon>Bangiophyceae</taxon>
        <taxon>Bangiales</taxon>
        <taxon>Bangiaceae</taxon>
        <taxon>Pyropia</taxon>
    </lineage>
</organism>
<evidence type="ECO:0000313" key="2">
    <source>
        <dbReference type="Proteomes" id="UP000798662"/>
    </source>
</evidence>
<protein>
    <submittedName>
        <fullName evidence="1">Uncharacterized protein</fullName>
    </submittedName>
</protein>
<dbReference type="EMBL" id="CM020618">
    <property type="protein sequence ID" value="KAK1858257.1"/>
    <property type="molecule type" value="Genomic_DNA"/>
</dbReference>
<name>A0ACC3BK25_PYRYE</name>
<gene>
    <name evidence="1" type="ORF">I4F81_000867</name>
</gene>
<comment type="caution">
    <text evidence="1">The sequence shown here is derived from an EMBL/GenBank/DDBJ whole genome shotgun (WGS) entry which is preliminary data.</text>
</comment>
<reference evidence="1" key="1">
    <citation type="submission" date="2019-11" db="EMBL/GenBank/DDBJ databases">
        <title>Nori genome reveals adaptations in red seaweeds to the harsh intertidal environment.</title>
        <authorList>
            <person name="Wang D."/>
            <person name="Mao Y."/>
        </authorList>
    </citation>
    <scope>NUCLEOTIDE SEQUENCE</scope>
    <source>
        <tissue evidence="1">Gametophyte</tissue>
    </source>
</reference>
<keyword evidence="2" id="KW-1185">Reference proteome</keyword>
<evidence type="ECO:0000313" key="1">
    <source>
        <dbReference type="EMBL" id="KAK1858257.1"/>
    </source>
</evidence>